<dbReference type="GO" id="GO:0032259">
    <property type="term" value="P:methylation"/>
    <property type="evidence" value="ECO:0007669"/>
    <property type="project" value="UniProtKB-KW"/>
</dbReference>
<dbReference type="InterPro" id="IPR004556">
    <property type="entry name" value="HemK-like"/>
</dbReference>
<dbReference type="Pfam" id="PF05175">
    <property type="entry name" value="MTS"/>
    <property type="match status" value="1"/>
</dbReference>
<protein>
    <recommendedName>
        <fullName evidence="1">peptide chain release factor N(5)-glutamine methyltransferase</fullName>
        <ecNumber evidence="1">2.1.1.297</ecNumber>
    </recommendedName>
</protein>
<sequence length="285" mass="31212">MSTLRQLTTDLSASLQAIYPASEADAMAGQVVEHVLSLSPLQRRMQANEVVPIDKLTAFPTIQERLLRHEPLQYVLGVAHFAGLELEVTRATLIPRPETEELVALILQEQRGKAGIQVLDIGTGSGCIPLALAQGLPGSCLTAVDISAEALIVARRNAARYSVSIEFQQLDILHAAPRIPAPLDVLVSNPPYVLEQERPLMRANVLDYEPAAALFVPDNDPLLFYRRIAELGTTLIRPGGSIYFEINEQYAAETVRLLTAMGYQQATAHADLFGKMRIARATWPV</sequence>
<dbReference type="CDD" id="cd02440">
    <property type="entry name" value="AdoMet_MTases"/>
    <property type="match status" value="1"/>
</dbReference>
<dbReference type="Gene3D" id="3.40.50.150">
    <property type="entry name" value="Vaccinia Virus protein VP39"/>
    <property type="match status" value="1"/>
</dbReference>
<dbReference type="InterPro" id="IPR019874">
    <property type="entry name" value="RF_methyltr_PrmC"/>
</dbReference>
<dbReference type="Proteomes" id="UP000198310">
    <property type="component" value="Unassembled WGS sequence"/>
</dbReference>
<dbReference type="GO" id="GO:0102559">
    <property type="term" value="F:peptide chain release factor N(5)-glutamine methyltransferase activity"/>
    <property type="evidence" value="ECO:0007669"/>
    <property type="project" value="UniProtKB-EC"/>
</dbReference>
<dbReference type="AlphaFoldDB" id="A0A238YRF4"/>
<dbReference type="Pfam" id="PF17827">
    <property type="entry name" value="PrmC_N"/>
    <property type="match status" value="1"/>
</dbReference>
<evidence type="ECO:0000259" key="6">
    <source>
        <dbReference type="Pfam" id="PF05175"/>
    </source>
</evidence>
<dbReference type="Gene3D" id="1.10.8.10">
    <property type="entry name" value="DNA helicase RuvA subunit, C-terminal domain"/>
    <property type="match status" value="1"/>
</dbReference>
<reference evidence="9" key="1">
    <citation type="submission" date="2017-06" db="EMBL/GenBank/DDBJ databases">
        <authorList>
            <person name="Varghese N."/>
            <person name="Submissions S."/>
        </authorList>
    </citation>
    <scope>NUCLEOTIDE SEQUENCE [LARGE SCALE GENOMIC DNA]</scope>
    <source>
        <strain evidence="9">DSM 28041</strain>
    </source>
</reference>
<dbReference type="GO" id="GO:0003676">
    <property type="term" value="F:nucleic acid binding"/>
    <property type="evidence" value="ECO:0007669"/>
    <property type="project" value="InterPro"/>
</dbReference>
<dbReference type="InterPro" id="IPR050320">
    <property type="entry name" value="N5-glutamine_MTase"/>
</dbReference>
<evidence type="ECO:0000313" key="9">
    <source>
        <dbReference type="Proteomes" id="UP000198310"/>
    </source>
</evidence>
<gene>
    <name evidence="8" type="ORF">SAMN06269173_10646</name>
</gene>
<dbReference type="InterPro" id="IPR029063">
    <property type="entry name" value="SAM-dependent_MTases_sf"/>
</dbReference>
<keyword evidence="9" id="KW-1185">Reference proteome</keyword>
<dbReference type="EC" id="2.1.1.297" evidence="1"/>
<evidence type="ECO:0000256" key="2">
    <source>
        <dbReference type="ARBA" id="ARBA00022603"/>
    </source>
</evidence>
<evidence type="ECO:0000256" key="5">
    <source>
        <dbReference type="ARBA" id="ARBA00048391"/>
    </source>
</evidence>
<keyword evidence="2 8" id="KW-0489">Methyltransferase</keyword>
<keyword evidence="3 8" id="KW-0808">Transferase</keyword>
<dbReference type="InterPro" id="IPR002052">
    <property type="entry name" value="DNA_methylase_N6_adenine_CS"/>
</dbReference>
<dbReference type="RefSeq" id="WP_089333199.1">
    <property type="nucleotide sequence ID" value="NZ_FZNS01000006.1"/>
</dbReference>
<dbReference type="PROSITE" id="PS00092">
    <property type="entry name" value="N6_MTASE"/>
    <property type="match status" value="1"/>
</dbReference>
<evidence type="ECO:0000256" key="4">
    <source>
        <dbReference type="ARBA" id="ARBA00022691"/>
    </source>
</evidence>
<dbReference type="InterPro" id="IPR040758">
    <property type="entry name" value="PrmC_N"/>
</dbReference>
<dbReference type="PANTHER" id="PTHR18895">
    <property type="entry name" value="HEMK METHYLTRANSFERASE"/>
    <property type="match status" value="1"/>
</dbReference>
<name>A0A238YRF4_9BACT</name>
<keyword evidence="4" id="KW-0949">S-adenosyl-L-methionine</keyword>
<dbReference type="SUPFAM" id="SSF53335">
    <property type="entry name" value="S-adenosyl-L-methionine-dependent methyltransferases"/>
    <property type="match status" value="1"/>
</dbReference>
<accession>A0A238YRF4</accession>
<evidence type="ECO:0000259" key="7">
    <source>
        <dbReference type="Pfam" id="PF17827"/>
    </source>
</evidence>
<dbReference type="NCBIfam" id="TIGR03534">
    <property type="entry name" value="RF_mod_PrmC"/>
    <property type="match status" value="1"/>
</dbReference>
<evidence type="ECO:0000256" key="3">
    <source>
        <dbReference type="ARBA" id="ARBA00022679"/>
    </source>
</evidence>
<organism evidence="8 9">
    <name type="scientific">Hymenobacter mucosus</name>
    <dbReference type="NCBI Taxonomy" id="1411120"/>
    <lineage>
        <taxon>Bacteria</taxon>
        <taxon>Pseudomonadati</taxon>
        <taxon>Bacteroidota</taxon>
        <taxon>Cytophagia</taxon>
        <taxon>Cytophagales</taxon>
        <taxon>Hymenobacteraceae</taxon>
        <taxon>Hymenobacter</taxon>
    </lineage>
</organism>
<dbReference type="NCBIfam" id="TIGR00536">
    <property type="entry name" value="hemK_fam"/>
    <property type="match status" value="1"/>
</dbReference>
<dbReference type="EMBL" id="FZNS01000006">
    <property type="protein sequence ID" value="SNR73866.1"/>
    <property type="molecule type" value="Genomic_DNA"/>
</dbReference>
<proteinExistence type="predicted"/>
<feature type="domain" description="Release factor glutamine methyltransferase N-terminal" evidence="7">
    <location>
        <begin position="9"/>
        <end position="77"/>
    </location>
</feature>
<dbReference type="InterPro" id="IPR007848">
    <property type="entry name" value="Small_mtfrase_dom"/>
</dbReference>
<feature type="domain" description="Methyltransferase small" evidence="6">
    <location>
        <begin position="110"/>
        <end position="197"/>
    </location>
</feature>
<evidence type="ECO:0000313" key="8">
    <source>
        <dbReference type="EMBL" id="SNR73866.1"/>
    </source>
</evidence>
<comment type="catalytic activity">
    <reaction evidence="5">
        <text>L-glutaminyl-[peptide chain release factor] + S-adenosyl-L-methionine = N(5)-methyl-L-glutaminyl-[peptide chain release factor] + S-adenosyl-L-homocysteine + H(+)</text>
        <dbReference type="Rhea" id="RHEA:42896"/>
        <dbReference type="Rhea" id="RHEA-COMP:10271"/>
        <dbReference type="Rhea" id="RHEA-COMP:10272"/>
        <dbReference type="ChEBI" id="CHEBI:15378"/>
        <dbReference type="ChEBI" id="CHEBI:30011"/>
        <dbReference type="ChEBI" id="CHEBI:57856"/>
        <dbReference type="ChEBI" id="CHEBI:59789"/>
        <dbReference type="ChEBI" id="CHEBI:61891"/>
        <dbReference type="EC" id="2.1.1.297"/>
    </reaction>
</comment>
<evidence type="ECO:0000256" key="1">
    <source>
        <dbReference type="ARBA" id="ARBA00012771"/>
    </source>
</evidence>
<dbReference type="PANTHER" id="PTHR18895:SF74">
    <property type="entry name" value="MTRF1L RELEASE FACTOR GLUTAMINE METHYLTRANSFERASE"/>
    <property type="match status" value="1"/>
</dbReference>